<feature type="compositionally biased region" description="Basic residues" evidence="1">
    <location>
        <begin position="87"/>
        <end position="97"/>
    </location>
</feature>
<sequence length="199" mass="22658">MELPSQTSSINPDWEEINEWDSDDDFSKNYTITSVHHLTVLDDVDISEDEAYECISAHSKPTFAQVVKSPSDKHNISDTEASGSNKSRNHRRKSSRYKIKDSKEKALSEPEDFGGYGDDGRLAGSKKSNGRRRMTDKTRGLKLYQQLLTPEWLPYCPGDTNRDKDFCYYKACKKVVSGYKKGTSGKPSRRDNKKLANEF</sequence>
<organism evidence="2 3">
    <name type="scientific">Paraglomus brasilianum</name>
    <dbReference type="NCBI Taxonomy" id="144538"/>
    <lineage>
        <taxon>Eukaryota</taxon>
        <taxon>Fungi</taxon>
        <taxon>Fungi incertae sedis</taxon>
        <taxon>Mucoromycota</taxon>
        <taxon>Glomeromycotina</taxon>
        <taxon>Glomeromycetes</taxon>
        <taxon>Paraglomerales</taxon>
        <taxon>Paraglomeraceae</taxon>
        <taxon>Paraglomus</taxon>
    </lineage>
</organism>
<dbReference type="OrthoDB" id="10295999at2759"/>
<evidence type="ECO:0000256" key="1">
    <source>
        <dbReference type="SAM" id="MobiDB-lite"/>
    </source>
</evidence>
<evidence type="ECO:0000313" key="2">
    <source>
        <dbReference type="EMBL" id="CAG8477393.1"/>
    </source>
</evidence>
<feature type="region of interest" description="Disordered" evidence="1">
    <location>
        <begin position="65"/>
        <end position="136"/>
    </location>
</feature>
<dbReference type="EMBL" id="CAJVPI010000089">
    <property type="protein sequence ID" value="CAG8477393.1"/>
    <property type="molecule type" value="Genomic_DNA"/>
</dbReference>
<proteinExistence type="predicted"/>
<protein>
    <submittedName>
        <fullName evidence="2">5387_t:CDS:1</fullName>
    </submittedName>
</protein>
<evidence type="ECO:0000313" key="3">
    <source>
        <dbReference type="Proteomes" id="UP000789739"/>
    </source>
</evidence>
<feature type="compositionally biased region" description="Basic and acidic residues" evidence="1">
    <location>
        <begin position="98"/>
        <end position="108"/>
    </location>
</feature>
<name>A0A9N8W761_9GLOM</name>
<feature type="compositionally biased region" description="Basic and acidic residues" evidence="1">
    <location>
        <begin position="188"/>
        <end position="199"/>
    </location>
</feature>
<gene>
    <name evidence="2" type="ORF">PBRASI_LOCUS1391</name>
</gene>
<dbReference type="AlphaFoldDB" id="A0A9N8W761"/>
<feature type="region of interest" description="Disordered" evidence="1">
    <location>
        <begin position="178"/>
        <end position="199"/>
    </location>
</feature>
<reference evidence="2" key="1">
    <citation type="submission" date="2021-06" db="EMBL/GenBank/DDBJ databases">
        <authorList>
            <person name="Kallberg Y."/>
            <person name="Tangrot J."/>
            <person name="Rosling A."/>
        </authorList>
    </citation>
    <scope>NUCLEOTIDE SEQUENCE</scope>
    <source>
        <strain evidence="2">BR232B</strain>
    </source>
</reference>
<comment type="caution">
    <text evidence="2">The sequence shown here is derived from an EMBL/GenBank/DDBJ whole genome shotgun (WGS) entry which is preliminary data.</text>
</comment>
<accession>A0A9N8W761</accession>
<keyword evidence="3" id="KW-1185">Reference proteome</keyword>
<dbReference type="Proteomes" id="UP000789739">
    <property type="component" value="Unassembled WGS sequence"/>
</dbReference>